<dbReference type="PANTHER" id="PTHR48466:SF1">
    <property type="entry name" value="SMR DOMAIN-CONTAINING PROTEIN"/>
    <property type="match status" value="1"/>
</dbReference>
<keyword evidence="2" id="KW-1185">Reference proteome</keyword>
<dbReference type="GO" id="GO:0005524">
    <property type="term" value="F:ATP binding"/>
    <property type="evidence" value="ECO:0007669"/>
    <property type="project" value="InterPro"/>
</dbReference>
<dbReference type="GO" id="GO:0006298">
    <property type="term" value="P:mismatch repair"/>
    <property type="evidence" value="ECO:0007669"/>
    <property type="project" value="InterPro"/>
</dbReference>
<sequence length="282" mass="30331">MGYSVTQNAAIPIGKSLQESRKLLDQTAAALAVTQSGTLDFSGIEDISGIVNSAVSGNLLTEEESGKGRRTRLGVLKQIFQAGGIDKPLITKRRSRLCIGVRATHKYLIPNGVILDVSGSGATYFMEPGDAVELNNFEVMLSNSEKAEEIAILSLLTSEIAESEGDIKYLLDGILELDLAFARAAYAQQMNGVHPILTSEDCEGGPSNRVNYALSIDIEGIQHPLLLGSSQRSLSEVFGSNSEKSAELDDGDSVMATESLSKRASEFPVPINIKWNVEPEWL</sequence>
<dbReference type="AlphaFoldDB" id="A0A6A6L8B3"/>
<protein>
    <submittedName>
        <fullName evidence="1">Uncharacterized protein</fullName>
    </submittedName>
</protein>
<dbReference type="InterPro" id="IPR036187">
    <property type="entry name" value="DNA_mismatch_repair_MutS_sf"/>
</dbReference>
<gene>
    <name evidence="1" type="ORF">GH714_002202</name>
</gene>
<dbReference type="InterPro" id="IPR045076">
    <property type="entry name" value="MutS"/>
</dbReference>
<evidence type="ECO:0000313" key="1">
    <source>
        <dbReference type="EMBL" id="KAF2297682.1"/>
    </source>
</evidence>
<dbReference type="EMBL" id="JAAGAX010000011">
    <property type="protein sequence ID" value="KAF2297682.1"/>
    <property type="molecule type" value="Genomic_DNA"/>
</dbReference>
<evidence type="ECO:0000313" key="2">
    <source>
        <dbReference type="Proteomes" id="UP000467840"/>
    </source>
</evidence>
<name>A0A6A6L8B3_HEVBR</name>
<dbReference type="GO" id="GO:0140664">
    <property type="term" value="F:ATP-dependent DNA damage sensor activity"/>
    <property type="evidence" value="ECO:0007669"/>
    <property type="project" value="InterPro"/>
</dbReference>
<accession>A0A6A6L8B3</accession>
<dbReference type="PANTHER" id="PTHR48466">
    <property type="entry name" value="OS10G0509000 PROTEIN-RELATED"/>
    <property type="match status" value="1"/>
</dbReference>
<proteinExistence type="predicted"/>
<dbReference type="GO" id="GO:0030983">
    <property type="term" value="F:mismatched DNA binding"/>
    <property type="evidence" value="ECO:0007669"/>
    <property type="project" value="InterPro"/>
</dbReference>
<reference evidence="1 2" key="1">
    <citation type="journal article" date="2020" name="Mol. Plant">
        <title>The Chromosome-Based Rubber Tree Genome Provides New Insights into Spurge Genome Evolution and Rubber Biosynthesis.</title>
        <authorList>
            <person name="Liu J."/>
            <person name="Shi C."/>
            <person name="Shi C.C."/>
            <person name="Li W."/>
            <person name="Zhang Q.J."/>
            <person name="Zhang Y."/>
            <person name="Li K."/>
            <person name="Lu H.F."/>
            <person name="Shi C."/>
            <person name="Zhu S.T."/>
            <person name="Xiao Z.Y."/>
            <person name="Nan H."/>
            <person name="Yue Y."/>
            <person name="Zhu X.G."/>
            <person name="Wu Y."/>
            <person name="Hong X.N."/>
            <person name="Fan G.Y."/>
            <person name="Tong Y."/>
            <person name="Zhang D."/>
            <person name="Mao C.L."/>
            <person name="Liu Y.L."/>
            <person name="Hao S.J."/>
            <person name="Liu W.Q."/>
            <person name="Lv M.Q."/>
            <person name="Zhang H.B."/>
            <person name="Liu Y."/>
            <person name="Hu-Tang G.R."/>
            <person name="Wang J.P."/>
            <person name="Wang J.H."/>
            <person name="Sun Y.H."/>
            <person name="Ni S.B."/>
            <person name="Chen W.B."/>
            <person name="Zhang X.C."/>
            <person name="Jiao Y.N."/>
            <person name="Eichler E.E."/>
            <person name="Li G.H."/>
            <person name="Liu X."/>
            <person name="Gao L.Z."/>
        </authorList>
    </citation>
    <scope>NUCLEOTIDE SEQUENCE [LARGE SCALE GENOMIC DNA]</scope>
    <source>
        <strain evidence="2">cv. GT1</strain>
        <tissue evidence="1">Leaf</tissue>
    </source>
</reference>
<dbReference type="Proteomes" id="UP000467840">
    <property type="component" value="Chromosome 1"/>
</dbReference>
<dbReference type="SUPFAM" id="SSF48334">
    <property type="entry name" value="DNA repair protein MutS, domain III"/>
    <property type="match status" value="1"/>
</dbReference>
<dbReference type="GO" id="GO:0004519">
    <property type="term" value="F:endonuclease activity"/>
    <property type="evidence" value="ECO:0007669"/>
    <property type="project" value="UniProtKB-KW"/>
</dbReference>
<comment type="caution">
    <text evidence="1">The sequence shown here is derived from an EMBL/GenBank/DDBJ whole genome shotgun (WGS) entry which is preliminary data.</text>
</comment>
<organism evidence="1 2">
    <name type="scientific">Hevea brasiliensis</name>
    <name type="common">Para rubber tree</name>
    <name type="synonym">Siphonia brasiliensis</name>
    <dbReference type="NCBI Taxonomy" id="3981"/>
    <lineage>
        <taxon>Eukaryota</taxon>
        <taxon>Viridiplantae</taxon>
        <taxon>Streptophyta</taxon>
        <taxon>Embryophyta</taxon>
        <taxon>Tracheophyta</taxon>
        <taxon>Spermatophyta</taxon>
        <taxon>Magnoliopsida</taxon>
        <taxon>eudicotyledons</taxon>
        <taxon>Gunneridae</taxon>
        <taxon>Pentapetalae</taxon>
        <taxon>rosids</taxon>
        <taxon>fabids</taxon>
        <taxon>Malpighiales</taxon>
        <taxon>Euphorbiaceae</taxon>
        <taxon>Crotonoideae</taxon>
        <taxon>Micrandreae</taxon>
        <taxon>Hevea</taxon>
    </lineage>
</organism>